<protein>
    <submittedName>
        <fullName evidence="2">Uncharacterized protein</fullName>
    </submittedName>
</protein>
<evidence type="ECO:0000313" key="2">
    <source>
        <dbReference type="EMBL" id="ORZ18099.1"/>
    </source>
</evidence>
<dbReference type="Proteomes" id="UP000193560">
    <property type="component" value="Unassembled WGS sequence"/>
</dbReference>
<dbReference type="OrthoDB" id="17798at2759"/>
<sequence>MQTISTVKESFALAGCDIDAREKVIAQTLVFGTEDWYYYRGLVLLQKLSTALSGTVTIRSPTEQENDLLKELKQHLNDYKHCSFNAPRYTELETRFYLLTWFINTDNSKRFVQNSLRLNLPKFQDHGQNNDNNPFPTYQQTLEVPQQQTFDTATKKTYPSCLDTSLLDRDRLIRQHLNNNQLDELNVKAFPLLQTYWPQLTTDQQTKILKGLLLTPVSTQDAVAIPITSYLITLWRPYANSNSSTALAENVMKIPLWNLTLDQLDELQTSMPVLLQVGAFVNAYMEKLVPDAYLQNGGEYVAGTQDWWNEWEDDNVEADGHSTWDSYLMALDGFADKLVDGPFRSVKARITYQKLRSDILRGSFDESLLLAYLFQSQSKVYSFAASTPMPTRSFSSSSSSSSLFGAKAETTSIKIPLLGYCDVSDNERTKVIGQYITGLIRTQKLESWEALGRYLDHRTFLEPLQAKVMLTSGLAKKEDIAGWSKMLGRTTFTNLTNETILTFGPATLHNARNIKLTQDDTIKVHVTIKNIPRLTLRIFPIDLFNYWKLHPHDCTIKDGNKLNVDGLCPIYEHQLDYSNVPPLQLINETFIFGKGGDSNDGKPIASELFLDRGAWMIDFIGGQNQCRAIVQKGYLRHLIQNSAAGHIFFILDENNQPLMDVCSIWFENSSYKADESGNILIPYRSKDVKKVRALLVTKTGYCQPIEFYHQAERYSLHASFYLNYESLVPTKRAKVIITPSIKLQDQVLPLQLLNKLSLQIVTTNTNGIKSSISIINLKSVKGKPLECEFIVPKALASIQLTLKAKVKTMSKEQSWKHLEFTREIHSKSLNQDEITTTQLRANTSGYFVCVVGKNGEPHKRHVLDLSFKHILTHKEIDVTMQTDENGHITLGALDQVESVAIKQLGREWNLLADNWKSIGNQDEVALPSAIHYYANTEFEIPFAMREGCKCTLFKTGHQTITIADYTMRLKYTDSTVIVVGGLPEGSYRFYLSRPHVRHDTLIEVTIVKDNRTRQNPTIERKKGDLWNDWMINNRIYGKISGDVIKQPLGIDNITITDSSLTLKLNNATTTKYPTFAVITTSVFLPPLPDSLYNSQIRNAKNTRPSIKNMNRNGMEHIYLSGRKLGEEYQYILNRAKEDKYVGSTLTEPSLLVNPKKNRSTTIRSRVTGKGNRGFTSETKQKNSTAALLDGGAYGFHHGKNSSSYTQFGFEYLNNRTKALVLQVNDQGEVEIDRSRLGDGNLLQVIILSGDQVIGRTLVLPDVDLTMKLSDQRQTDQDLDVNAPYLRNKLITVLSPSHPQHTMEIDQTQHESEIVDSQEGLFDIFKLLAPHQSKELADFDILRQWGIWNDEEKLKAHDKMNSHELNLWIKYKDTSYFENNIKPFIKDKIDKTFMDDYLIDADLTRYANDLYLFQQLNVAEKALLAKRVPQALPTVLQIFKDNYTRNLSDQPFDTVLAGNSLAIPVPEHSTGFGLKSHFPRPPPPPPPPQASGAFGATQSSESFVSSNTPGTFGSSQSFGGFGSGPQPRPTLQSMPATGFGSAAPQAAISLFAPAVAFGSAAVVQSSAATPPPTVDARNKMDTKSTGADIEGNTFYDEDNAINDEITEVDTVIALRNQAAKRHQSQQPYEYMGRTSEWEEQEYYDTAPGLINVNQFWIDYLENELDVFVSANAIYATSSIAEMIFALALLDLPIKPDVNYDVSSDLATGKIFLSAQTPLIVFYRSLKKYIQPVVPTPTLLLGQHIFERNKNSINSSGEEHIVDPAHLLLQTPYGWHLAISNISTKAVVCEVTLQIPTGAVPLGETPYCQSKNIMIQPYTTWHEVVGSFYFPEQGTFHQFPVTLGKQQNDRPQYNNDIDEINGPSTTNMILLNQTQPLVLTVNEIDEQKQLHESTSTAPLTTYASWSVITSTGTTDDILNFIENHSDKLKDLDWSLVKWRMTNPSFARSLLTLLATRKHYVNSIYAYGIYHGFNDIIADLLVQERFSLLQKTGITFDCHLVKWRAYGNHYQKVLDYYPISNARAHPLGSSHEIANEEFFKHYDTFLTYLNQSVQRTSNDYLILSIYLIIHGRIGEAQQAYTQSQQTSNEDDDGNRATTVQTDYLGAYLATRIKVGDKMDWSTVKKMVAKYKTCGSLRWRNLFAQLNDLVMQAEKSDHQDTGSSGFGMATVNKTSLGTDPVFDFTIKDNQVVVRYANLTEMQVRFYTINVEVMFSNQPFLNKANKMSNYGWVQANHVETINLLDEQPYDKVVMMDNADDDDDFGWIGISKVKQRRHILPIPLVGNLLVEIHAHGKTQCQTHYNHALTVHLSEQNGLARVLSTVSLEHHQQKPLSGVYVKVYAKLDNGCVEFWKDGYTGLTGVFDYISVTHGNALAGPANLEQVVKKVRKFALLFSSETYGAVVKEAGTPV</sequence>
<organism evidence="2 3">
    <name type="scientific">Absidia repens</name>
    <dbReference type="NCBI Taxonomy" id="90262"/>
    <lineage>
        <taxon>Eukaryota</taxon>
        <taxon>Fungi</taxon>
        <taxon>Fungi incertae sedis</taxon>
        <taxon>Mucoromycota</taxon>
        <taxon>Mucoromycotina</taxon>
        <taxon>Mucoromycetes</taxon>
        <taxon>Mucorales</taxon>
        <taxon>Cunninghamellaceae</taxon>
        <taxon>Absidia</taxon>
    </lineage>
</organism>
<name>A0A1X2IKQ4_9FUNG</name>
<feature type="compositionally biased region" description="Polar residues" evidence="1">
    <location>
        <begin position="1495"/>
        <end position="1506"/>
    </location>
</feature>
<feature type="region of interest" description="Disordered" evidence="1">
    <location>
        <begin position="1565"/>
        <end position="1590"/>
    </location>
</feature>
<feature type="compositionally biased region" description="Low complexity" evidence="1">
    <location>
        <begin position="1507"/>
        <end position="1517"/>
    </location>
</feature>
<evidence type="ECO:0000313" key="3">
    <source>
        <dbReference type="Proteomes" id="UP000193560"/>
    </source>
</evidence>
<dbReference type="STRING" id="90262.A0A1X2IKQ4"/>
<evidence type="ECO:0000256" key="1">
    <source>
        <dbReference type="SAM" id="MobiDB-lite"/>
    </source>
</evidence>
<gene>
    <name evidence="2" type="ORF">BCR42DRAFT_413153</name>
</gene>
<feature type="compositionally biased region" description="Pro residues" evidence="1">
    <location>
        <begin position="1478"/>
        <end position="1488"/>
    </location>
</feature>
<feature type="region of interest" description="Disordered" evidence="1">
    <location>
        <begin position="1471"/>
        <end position="1536"/>
    </location>
</feature>
<dbReference type="PROSITE" id="PS50007">
    <property type="entry name" value="PIPLC_X_DOMAIN"/>
    <property type="match status" value="1"/>
</dbReference>
<keyword evidence="3" id="KW-1185">Reference proteome</keyword>
<accession>A0A1X2IKQ4</accession>
<reference evidence="2 3" key="1">
    <citation type="submission" date="2016-07" db="EMBL/GenBank/DDBJ databases">
        <title>Pervasive Adenine N6-methylation of Active Genes in Fungi.</title>
        <authorList>
            <consortium name="DOE Joint Genome Institute"/>
            <person name="Mondo S.J."/>
            <person name="Dannebaum R.O."/>
            <person name="Kuo R.C."/>
            <person name="Labutti K."/>
            <person name="Haridas S."/>
            <person name="Kuo A."/>
            <person name="Salamov A."/>
            <person name="Ahrendt S.R."/>
            <person name="Lipzen A."/>
            <person name="Sullivan W."/>
            <person name="Andreopoulos W.B."/>
            <person name="Clum A."/>
            <person name="Lindquist E."/>
            <person name="Daum C."/>
            <person name="Ramamoorthy G.K."/>
            <person name="Gryganskyi A."/>
            <person name="Culley D."/>
            <person name="Magnuson J.K."/>
            <person name="James T.Y."/>
            <person name="O'Malley M.A."/>
            <person name="Stajich J.E."/>
            <person name="Spatafora J.W."/>
            <person name="Visel A."/>
            <person name="Grigoriev I.V."/>
        </authorList>
    </citation>
    <scope>NUCLEOTIDE SEQUENCE [LARGE SCALE GENOMIC DNA]</scope>
    <source>
        <strain evidence="2 3">NRRL 1336</strain>
    </source>
</reference>
<dbReference type="EMBL" id="MCGE01000009">
    <property type="protein sequence ID" value="ORZ18099.1"/>
    <property type="molecule type" value="Genomic_DNA"/>
</dbReference>
<comment type="caution">
    <text evidence="2">The sequence shown here is derived from an EMBL/GenBank/DDBJ whole genome shotgun (WGS) entry which is preliminary data.</text>
</comment>
<proteinExistence type="predicted"/>